<organism evidence="5 6">
    <name type="scientific">Musa troglodytarum</name>
    <name type="common">fe'i banana</name>
    <dbReference type="NCBI Taxonomy" id="320322"/>
    <lineage>
        <taxon>Eukaryota</taxon>
        <taxon>Viridiplantae</taxon>
        <taxon>Streptophyta</taxon>
        <taxon>Embryophyta</taxon>
        <taxon>Tracheophyta</taxon>
        <taxon>Spermatophyta</taxon>
        <taxon>Magnoliopsida</taxon>
        <taxon>Liliopsida</taxon>
        <taxon>Zingiberales</taxon>
        <taxon>Musaceae</taxon>
        <taxon>Musa</taxon>
    </lineage>
</organism>
<sequence>MRRQWLTLYTAAAAQFLLESVVAGEVVAEGFEESSSGNPFESRRCCQEEVEVRGMVAERSPELEDERKQDSRMADLETKVGRAQEELNKFGDQLASAEVAMVDAEQALEKAKKQVSTATRTSEVYRETLPLSLVLEQTSEPKSKPEPTADVVEVVEPSEPVQEQNEHEEEEEVTFLLEESTIFERRGEEDAAHLAVAARTKEEELKVKIRSMEEELGGSKERTAHLAEQLAAVAGAKAALEVEMKRLRVQTGQWRKAAEAATALLAAGDGAAMDKHHGAYVRWGWPLMAGELEEDGVVGGRRKAAGFGMLGDLWKKVAQKRQAEPVTGMDCGSLSASLISNLNPKSMSMLHAN</sequence>
<reference evidence="5" key="1">
    <citation type="submission" date="2022-05" db="EMBL/GenBank/DDBJ databases">
        <title>The Musa troglodytarum L. genome provides insights into the mechanism of non-climacteric behaviour and enrichment of carotenoids.</title>
        <authorList>
            <person name="Wang J."/>
        </authorList>
    </citation>
    <scope>NUCLEOTIDE SEQUENCE</scope>
    <source>
        <tissue evidence="5">Leaf</tissue>
    </source>
</reference>
<proteinExistence type="inferred from homology"/>
<dbReference type="Proteomes" id="UP001055439">
    <property type="component" value="Chromosome 8"/>
</dbReference>
<protein>
    <submittedName>
        <fullName evidence="5">Interactor of constitutive active ROPs</fullName>
    </submittedName>
</protein>
<comment type="similarity">
    <text evidence="1">Belongs to the ICR family.</text>
</comment>
<dbReference type="EMBL" id="CP097510">
    <property type="protein sequence ID" value="URE22664.1"/>
    <property type="molecule type" value="Genomic_DNA"/>
</dbReference>
<feature type="chain" id="PRO_5038848340" evidence="4">
    <location>
        <begin position="24"/>
        <end position="353"/>
    </location>
</feature>
<keyword evidence="4" id="KW-0732">Signal</keyword>
<feature type="signal peptide" evidence="4">
    <location>
        <begin position="1"/>
        <end position="23"/>
    </location>
</feature>
<name>A0A9E7GVK6_9LILI</name>
<evidence type="ECO:0000256" key="1">
    <source>
        <dbReference type="ARBA" id="ARBA00009778"/>
    </source>
</evidence>
<dbReference type="AlphaFoldDB" id="A0A9E7GVK6"/>
<evidence type="ECO:0000256" key="4">
    <source>
        <dbReference type="SAM" id="SignalP"/>
    </source>
</evidence>
<evidence type="ECO:0000256" key="3">
    <source>
        <dbReference type="SAM" id="Coils"/>
    </source>
</evidence>
<feature type="coiled-coil region" evidence="3">
    <location>
        <begin position="195"/>
        <end position="222"/>
    </location>
</feature>
<dbReference type="PANTHER" id="PTHR34224">
    <property type="entry name" value="INTERACTOR OF CONSTITUTIVE ACTIVE ROPS 2, CHLOROPLASTIC-RELATED"/>
    <property type="match status" value="1"/>
</dbReference>
<keyword evidence="2 3" id="KW-0175">Coiled coil</keyword>
<evidence type="ECO:0000256" key="2">
    <source>
        <dbReference type="ARBA" id="ARBA00023054"/>
    </source>
</evidence>
<keyword evidence="6" id="KW-1185">Reference proteome</keyword>
<accession>A0A9E7GVK6</accession>
<dbReference type="PANTHER" id="PTHR34224:SF2">
    <property type="entry name" value="INTERACTOR OF CONSTITUTIVE ACTIVE ROPS 4"/>
    <property type="match status" value="1"/>
</dbReference>
<dbReference type="OrthoDB" id="782896at2759"/>
<feature type="coiled-coil region" evidence="3">
    <location>
        <begin position="73"/>
        <end position="121"/>
    </location>
</feature>
<evidence type="ECO:0000313" key="5">
    <source>
        <dbReference type="EMBL" id="URE22664.1"/>
    </source>
</evidence>
<evidence type="ECO:0000313" key="6">
    <source>
        <dbReference type="Proteomes" id="UP001055439"/>
    </source>
</evidence>
<dbReference type="InterPro" id="IPR029688">
    <property type="entry name" value="ICR"/>
</dbReference>
<gene>
    <name evidence="5" type="ORF">MUK42_05985</name>
</gene>